<dbReference type="Gene3D" id="3.40.50.2300">
    <property type="match status" value="1"/>
</dbReference>
<dbReference type="InterPro" id="IPR011006">
    <property type="entry name" value="CheY-like_superfamily"/>
</dbReference>
<dbReference type="InterPro" id="IPR001789">
    <property type="entry name" value="Sig_transdc_resp-reg_receiver"/>
</dbReference>
<evidence type="ECO:0000256" key="1">
    <source>
        <dbReference type="ARBA" id="ARBA00022801"/>
    </source>
</evidence>
<proteinExistence type="predicted"/>
<dbReference type="GO" id="GO:0000160">
    <property type="term" value="P:phosphorelay signal transduction system"/>
    <property type="evidence" value="ECO:0007669"/>
    <property type="project" value="InterPro"/>
</dbReference>
<gene>
    <name evidence="4" type="ORF">SAMN05421688_2564</name>
</gene>
<dbReference type="STRING" id="871651.SAMN05421688_2564"/>
<dbReference type="Gene3D" id="3.60.40.10">
    <property type="entry name" value="PPM-type phosphatase domain"/>
    <property type="match status" value="1"/>
</dbReference>
<evidence type="ECO:0000313" key="4">
    <source>
        <dbReference type="EMBL" id="SFB05107.1"/>
    </source>
</evidence>
<protein>
    <submittedName>
        <fullName evidence="4">Sigma-B regulation protein RsbU (Phosphoserine phosphatase)</fullName>
    </submittedName>
</protein>
<reference evidence="4 5" key="1">
    <citation type="submission" date="2016-10" db="EMBL/GenBank/DDBJ databases">
        <authorList>
            <person name="de Groot N.N."/>
        </authorList>
    </citation>
    <scope>NUCLEOTIDE SEQUENCE [LARGE SCALE GENOMIC DNA]</scope>
    <source>
        <strain evidence="4 5">DSM 29316</strain>
    </source>
</reference>
<dbReference type="SMART" id="SM00448">
    <property type="entry name" value="REC"/>
    <property type="match status" value="1"/>
</dbReference>
<dbReference type="SUPFAM" id="SSF52172">
    <property type="entry name" value="CheY-like"/>
    <property type="match status" value="1"/>
</dbReference>
<dbReference type="RefSeq" id="WP_092065502.1">
    <property type="nucleotide sequence ID" value="NZ_FOJU01000004.1"/>
</dbReference>
<dbReference type="CDD" id="cd17574">
    <property type="entry name" value="REC_OmpR"/>
    <property type="match status" value="1"/>
</dbReference>
<evidence type="ECO:0000256" key="2">
    <source>
        <dbReference type="PROSITE-ProRule" id="PRU00169"/>
    </source>
</evidence>
<dbReference type="InterPro" id="IPR052016">
    <property type="entry name" value="Bact_Sigma-Reg"/>
</dbReference>
<organism evidence="4 5">
    <name type="scientific">Poseidonocella pacifica</name>
    <dbReference type="NCBI Taxonomy" id="871651"/>
    <lineage>
        <taxon>Bacteria</taxon>
        <taxon>Pseudomonadati</taxon>
        <taxon>Pseudomonadota</taxon>
        <taxon>Alphaproteobacteria</taxon>
        <taxon>Rhodobacterales</taxon>
        <taxon>Roseobacteraceae</taxon>
        <taxon>Poseidonocella</taxon>
    </lineage>
</organism>
<dbReference type="Proteomes" id="UP000198796">
    <property type="component" value="Unassembled WGS sequence"/>
</dbReference>
<evidence type="ECO:0000313" key="5">
    <source>
        <dbReference type="Proteomes" id="UP000198796"/>
    </source>
</evidence>
<dbReference type="InterPro" id="IPR036457">
    <property type="entry name" value="PPM-type-like_dom_sf"/>
</dbReference>
<name>A0A1I0XWT8_9RHOB</name>
<dbReference type="AlphaFoldDB" id="A0A1I0XWT8"/>
<dbReference type="PROSITE" id="PS50110">
    <property type="entry name" value="RESPONSE_REGULATORY"/>
    <property type="match status" value="1"/>
</dbReference>
<accession>A0A1I0XWT8</accession>
<evidence type="ECO:0000259" key="3">
    <source>
        <dbReference type="PROSITE" id="PS50110"/>
    </source>
</evidence>
<feature type="domain" description="Response regulatory" evidence="3">
    <location>
        <begin position="17"/>
        <end position="133"/>
    </location>
</feature>
<sequence length="421" mass="45904">MQQQQPSRARERGRTIHVLVVDDSKLQRRILCAALKPRGYRVSEAASGEEALGICRADPPDMVISDWMMPGLSGIEFCRAFRSMPRDSYGYFILLTSKSEKEAVAEGLDAGADDFLTKPVHVAELRARIAAGERILGMEREISQKSRMISAALEEIQQLYGALDHDLREARKLQQSLVRERHRTFPGAEVSLMLQPCGHVGGDLVGFFPVDERRVALFSLDVSGHGISSALMTARLAGYLSPTAPGYNVALRKDSDGTYRAQPLDTVVARLNALFLEEMDTEHYFTLILAYADMVTGQVDLVQAGHPHPLILRSGGTIEPIGTGGLPVGLIEAAEYEVTSCRLEPGDRLLLLSDGAFDCTTPGGAMLGEDGAQEMLESLRGCKGPSFLDRFTVALSTFTRGEDFPDDVSAVLWDFAGSPQS</sequence>
<dbReference type="PANTHER" id="PTHR43156">
    <property type="entry name" value="STAGE II SPORULATION PROTEIN E-RELATED"/>
    <property type="match status" value="1"/>
</dbReference>
<dbReference type="SMART" id="SM00331">
    <property type="entry name" value="PP2C_SIG"/>
    <property type="match status" value="1"/>
</dbReference>
<keyword evidence="2" id="KW-0597">Phosphoprotein</keyword>
<dbReference type="EMBL" id="FOJU01000004">
    <property type="protein sequence ID" value="SFB05107.1"/>
    <property type="molecule type" value="Genomic_DNA"/>
</dbReference>
<dbReference type="Pfam" id="PF00072">
    <property type="entry name" value="Response_reg"/>
    <property type="match status" value="1"/>
</dbReference>
<dbReference type="Pfam" id="PF07228">
    <property type="entry name" value="SpoIIE"/>
    <property type="match status" value="1"/>
</dbReference>
<keyword evidence="1" id="KW-0378">Hydrolase</keyword>
<dbReference type="InterPro" id="IPR001932">
    <property type="entry name" value="PPM-type_phosphatase-like_dom"/>
</dbReference>
<dbReference type="SUPFAM" id="SSF81606">
    <property type="entry name" value="PP2C-like"/>
    <property type="match status" value="1"/>
</dbReference>
<dbReference type="OrthoDB" id="9811749at2"/>
<feature type="modified residue" description="4-aspartylphosphate" evidence="2">
    <location>
        <position position="66"/>
    </location>
</feature>
<dbReference type="PANTHER" id="PTHR43156:SF2">
    <property type="entry name" value="STAGE II SPORULATION PROTEIN E"/>
    <property type="match status" value="1"/>
</dbReference>
<keyword evidence="5" id="KW-1185">Reference proteome</keyword>
<dbReference type="GO" id="GO:0016791">
    <property type="term" value="F:phosphatase activity"/>
    <property type="evidence" value="ECO:0007669"/>
    <property type="project" value="TreeGrafter"/>
</dbReference>